<dbReference type="InterPro" id="IPR010432">
    <property type="entry name" value="RDD"/>
</dbReference>
<dbReference type="PANTHER" id="PTHR36115:SF10">
    <property type="entry name" value="RDD DOMAIN-CONTAINING PROTEIN"/>
    <property type="match status" value="1"/>
</dbReference>
<keyword evidence="2" id="KW-1003">Cell membrane</keyword>
<dbReference type="PANTHER" id="PTHR36115">
    <property type="entry name" value="PROLINE-RICH ANTIGEN HOMOLOG-RELATED"/>
    <property type="match status" value="1"/>
</dbReference>
<sequence>MHIPFSDSREAIRSATLVRRLLSMLYDGLLILALWMVLGGIGVAINHGEAVEGPVFKSVLFIASYLFFAYFWTRSGQTLGMIAWNLRVETLAGGRISWMQALIRFMAAIPSVLLLGAGYWWMLLSDEKLSWNDRFSDTRVVQLEKLKKT</sequence>
<feature type="transmembrane region" description="Helical" evidence="6">
    <location>
        <begin position="21"/>
        <end position="43"/>
    </location>
</feature>
<feature type="transmembrane region" description="Helical" evidence="6">
    <location>
        <begin position="55"/>
        <end position="72"/>
    </location>
</feature>
<feature type="transmembrane region" description="Helical" evidence="6">
    <location>
        <begin position="101"/>
        <end position="122"/>
    </location>
</feature>
<dbReference type="Proteomes" id="UP000078070">
    <property type="component" value="Chromosome"/>
</dbReference>
<evidence type="ECO:0000256" key="2">
    <source>
        <dbReference type="ARBA" id="ARBA00022475"/>
    </source>
</evidence>
<dbReference type="KEGG" id="mars:A8C75_17930"/>
<keyword evidence="4 6" id="KW-1133">Transmembrane helix</keyword>
<dbReference type="InterPro" id="IPR051791">
    <property type="entry name" value="Pra-immunoreactive"/>
</dbReference>
<dbReference type="RefSeq" id="WP_067385531.1">
    <property type="nucleotide sequence ID" value="NZ_CP015839.1"/>
</dbReference>
<evidence type="ECO:0000256" key="5">
    <source>
        <dbReference type="ARBA" id="ARBA00023136"/>
    </source>
</evidence>
<evidence type="ECO:0000256" key="4">
    <source>
        <dbReference type="ARBA" id="ARBA00022989"/>
    </source>
</evidence>
<evidence type="ECO:0000256" key="3">
    <source>
        <dbReference type="ARBA" id="ARBA00022692"/>
    </source>
</evidence>
<keyword evidence="9" id="KW-1185">Reference proteome</keyword>
<gene>
    <name evidence="8" type="ORF">A8C75_17930</name>
</gene>
<reference evidence="8 9" key="2">
    <citation type="journal article" date="2018" name="Int. J. Syst. Evol. Microbiol.">
        <title>Marinobacterium aestuarii sp. nov., a benzene-degrading marine bacterium isolated from estuary sediment.</title>
        <authorList>
            <person name="Bae S.S."/>
            <person name="Jung J."/>
            <person name="Chung D."/>
            <person name="Baek K."/>
        </authorList>
    </citation>
    <scope>NUCLEOTIDE SEQUENCE [LARGE SCALE GENOMIC DNA]</scope>
    <source>
        <strain evidence="8 9">ST58-10</strain>
    </source>
</reference>
<keyword evidence="3 6" id="KW-0812">Transmembrane</keyword>
<name>A0A1A9F1R4_9GAMM</name>
<accession>A0A1A9F1R4</accession>
<comment type="subcellular location">
    <subcellularLocation>
        <location evidence="1">Cell membrane</location>
        <topology evidence="1">Multi-pass membrane protein</topology>
    </subcellularLocation>
</comment>
<dbReference type="STRING" id="1821621.A8C75_17930"/>
<feature type="domain" description="RDD" evidence="7">
    <location>
        <begin position="15"/>
        <end position="136"/>
    </location>
</feature>
<keyword evidence="5 6" id="KW-0472">Membrane</keyword>
<evidence type="ECO:0000313" key="8">
    <source>
        <dbReference type="EMBL" id="ANG64166.1"/>
    </source>
</evidence>
<evidence type="ECO:0000259" key="7">
    <source>
        <dbReference type="Pfam" id="PF06271"/>
    </source>
</evidence>
<dbReference type="Pfam" id="PF06271">
    <property type="entry name" value="RDD"/>
    <property type="match status" value="1"/>
</dbReference>
<dbReference type="OrthoDB" id="9793824at2"/>
<dbReference type="EMBL" id="CP015839">
    <property type="protein sequence ID" value="ANG64166.1"/>
    <property type="molecule type" value="Genomic_DNA"/>
</dbReference>
<reference evidence="9" key="1">
    <citation type="submission" date="2016-05" db="EMBL/GenBank/DDBJ databases">
        <authorList>
            <person name="Baek K."/>
            <person name="Yang S.-J."/>
        </authorList>
    </citation>
    <scope>NUCLEOTIDE SEQUENCE [LARGE SCALE GENOMIC DNA]</scope>
    <source>
        <strain evidence="9">ST58-10</strain>
    </source>
</reference>
<evidence type="ECO:0000256" key="6">
    <source>
        <dbReference type="SAM" id="Phobius"/>
    </source>
</evidence>
<proteinExistence type="predicted"/>
<evidence type="ECO:0000313" key="9">
    <source>
        <dbReference type="Proteomes" id="UP000078070"/>
    </source>
</evidence>
<protein>
    <submittedName>
        <fullName evidence="8">RDD protein</fullName>
    </submittedName>
</protein>
<evidence type="ECO:0000256" key="1">
    <source>
        <dbReference type="ARBA" id="ARBA00004651"/>
    </source>
</evidence>
<dbReference type="GO" id="GO:0005886">
    <property type="term" value="C:plasma membrane"/>
    <property type="evidence" value="ECO:0007669"/>
    <property type="project" value="UniProtKB-SubCell"/>
</dbReference>
<organism evidence="8 9">
    <name type="scientific">Marinobacterium aestuarii</name>
    <dbReference type="NCBI Taxonomy" id="1821621"/>
    <lineage>
        <taxon>Bacteria</taxon>
        <taxon>Pseudomonadati</taxon>
        <taxon>Pseudomonadota</taxon>
        <taxon>Gammaproteobacteria</taxon>
        <taxon>Oceanospirillales</taxon>
        <taxon>Oceanospirillaceae</taxon>
        <taxon>Marinobacterium</taxon>
    </lineage>
</organism>
<dbReference type="AlphaFoldDB" id="A0A1A9F1R4"/>